<accession>A0ABM4DQ16</accession>
<dbReference type="RefSeq" id="XP_065676682.1">
    <property type="nucleotide sequence ID" value="XM_065820610.1"/>
</dbReference>
<dbReference type="Proteomes" id="UP001652625">
    <property type="component" value="Chromosome 15"/>
</dbReference>
<reference evidence="2 3" key="1">
    <citation type="submission" date="2025-05" db="UniProtKB">
        <authorList>
            <consortium name="RefSeq"/>
        </authorList>
    </citation>
    <scope>IDENTIFICATION</scope>
</reference>
<protein>
    <submittedName>
        <fullName evidence="2 3">Uncharacterized protein LOC136092406 isoform X2</fullName>
    </submittedName>
</protein>
<organism evidence="1 3">
    <name type="scientific">Hydra vulgaris</name>
    <name type="common">Hydra</name>
    <name type="synonym">Hydra attenuata</name>
    <dbReference type="NCBI Taxonomy" id="6087"/>
    <lineage>
        <taxon>Eukaryota</taxon>
        <taxon>Metazoa</taxon>
        <taxon>Cnidaria</taxon>
        <taxon>Hydrozoa</taxon>
        <taxon>Hydroidolina</taxon>
        <taxon>Anthoathecata</taxon>
        <taxon>Aplanulata</taxon>
        <taxon>Hydridae</taxon>
        <taxon>Hydra</taxon>
    </lineage>
</organism>
<evidence type="ECO:0000313" key="1">
    <source>
        <dbReference type="Proteomes" id="UP001652625"/>
    </source>
</evidence>
<proteinExistence type="predicted"/>
<gene>
    <name evidence="2 3" type="primary">LOC136092406</name>
</gene>
<name>A0ABM4DQ16_HYDVU</name>
<keyword evidence="1" id="KW-1185">Reference proteome</keyword>
<dbReference type="GeneID" id="136092406"/>
<evidence type="ECO:0000313" key="3">
    <source>
        <dbReference type="RefSeq" id="XP_065676683.1"/>
    </source>
</evidence>
<sequence length="613" mass="70889">MVNDTSLNFKLVAFLKSLPKEYKISFELQPNAYKNNLTKVIHFTNGTINYLAEENPGVGFTSNNQLYFRFILNGTTVNFTSLTTIPLNVWTKISISQIIFQQQYIFTINISDINVYRTNNALPQELFGVKVYLGDPLITKLQPGNLRNLVIENTCEESFTIVNDTPLKRFQLVTNLTTVPKEYHVSFDLLLTSFINKYTSILHLTIGGDASTYGDRNPGLWLSYYNSLYFSSSINGYVDFVFDYSILPLLNDWMSIAISQLSIEQKYIYTIELAGNQIYTIENNIPMIFNRVNVYLGDPWYDAQPGFVRNLIIKNSCPERCQNCKPLIKVEYDGFLINRTFLKLITLIAYIYEPGEVAYNVSWQYTLPPFAKIVIDSEAKEIIKSDSIYMVSGAFMSTGVLHNINLTLDMTSSISGDFFLDIPLRYSFENSAGYPWSYYKTITKFLPFSFIAKPIIARDRDALEESYGRGACFDELESLVYVCMNLYVKRTKVSCFYSKSNGATWSDLDLRVGSVLGYHNVTRDLYAVHRNQKTYLLYHNVYKKWLAITNDSFKKEISDKINQNACKPLEGSTEKIYTFFNYQWMGNQEGFFFRKYSNESWIQRIKWNNEKLN</sequence>
<evidence type="ECO:0000313" key="2">
    <source>
        <dbReference type="RefSeq" id="XP_065676682.1"/>
    </source>
</evidence>
<dbReference type="RefSeq" id="XP_065676683.1">
    <property type="nucleotide sequence ID" value="XM_065820611.1"/>
</dbReference>